<evidence type="ECO:0000313" key="1">
    <source>
        <dbReference type="EMBL" id="RCW88135.1"/>
    </source>
</evidence>
<evidence type="ECO:0000313" key="2">
    <source>
        <dbReference type="Proteomes" id="UP000253345"/>
    </source>
</evidence>
<protein>
    <submittedName>
        <fullName evidence="1">Chaperone modulatory protein CbpM</fullName>
    </submittedName>
</protein>
<dbReference type="AlphaFoldDB" id="A0A368Z6P9"/>
<organism evidence="1 2">
    <name type="scientific">Paracoccus lutimaris</name>
    <dbReference type="NCBI Taxonomy" id="1490030"/>
    <lineage>
        <taxon>Bacteria</taxon>
        <taxon>Pseudomonadati</taxon>
        <taxon>Pseudomonadota</taxon>
        <taxon>Alphaproteobacteria</taxon>
        <taxon>Rhodobacterales</taxon>
        <taxon>Paracoccaceae</taxon>
        <taxon>Paracoccus</taxon>
    </lineage>
</organism>
<reference evidence="1 2" key="1">
    <citation type="submission" date="2018-07" db="EMBL/GenBank/DDBJ databases">
        <title>Genomic Encyclopedia of Type Strains, Phase III (KMG-III): the genomes of soil and plant-associated and newly described type strains.</title>
        <authorList>
            <person name="Whitman W."/>
        </authorList>
    </citation>
    <scope>NUCLEOTIDE SEQUENCE [LARGE SCALE GENOMIC DNA]</scope>
    <source>
        <strain evidence="1 2">CECT 8525</strain>
    </source>
</reference>
<gene>
    <name evidence="1" type="ORF">DFP89_10264</name>
</gene>
<dbReference type="RefSeq" id="WP_114347877.1">
    <property type="nucleotide sequence ID" value="NZ_QPJL01000002.1"/>
</dbReference>
<name>A0A368Z6P9_9RHOB</name>
<dbReference type="OrthoDB" id="9800876at2"/>
<dbReference type="EMBL" id="QPJL01000002">
    <property type="protein sequence ID" value="RCW88135.1"/>
    <property type="molecule type" value="Genomic_DNA"/>
</dbReference>
<dbReference type="Gene3D" id="1.10.1660.10">
    <property type="match status" value="1"/>
</dbReference>
<keyword evidence="2" id="KW-1185">Reference proteome</keyword>
<accession>A0A368Z6P9</accession>
<sequence>MTQRHYTLTETLSVVEDLDADQLQRYIRAGVVVPVQSSTGPLFRELDLARLSLVVDLTEGYHLDEEALGLVMSLVDQLHGLRGDMRAMLDAVAREPAETRIRLKTVIREVRIGVRQD</sequence>
<proteinExistence type="predicted"/>
<comment type="caution">
    <text evidence="1">The sequence shown here is derived from an EMBL/GenBank/DDBJ whole genome shotgun (WGS) entry which is preliminary data.</text>
</comment>
<dbReference type="Proteomes" id="UP000253345">
    <property type="component" value="Unassembled WGS sequence"/>
</dbReference>